<reference evidence="2" key="1">
    <citation type="submission" date="2023-11" db="EMBL/GenBank/DDBJ databases">
        <authorList>
            <person name="Alioto T."/>
            <person name="Alioto T."/>
            <person name="Gomez Garrido J."/>
        </authorList>
    </citation>
    <scope>NUCLEOTIDE SEQUENCE</scope>
</reference>
<organism evidence="2 3">
    <name type="scientific">Lecanosticta acicola</name>
    <dbReference type="NCBI Taxonomy" id="111012"/>
    <lineage>
        <taxon>Eukaryota</taxon>
        <taxon>Fungi</taxon>
        <taxon>Dikarya</taxon>
        <taxon>Ascomycota</taxon>
        <taxon>Pezizomycotina</taxon>
        <taxon>Dothideomycetes</taxon>
        <taxon>Dothideomycetidae</taxon>
        <taxon>Mycosphaerellales</taxon>
        <taxon>Mycosphaerellaceae</taxon>
        <taxon>Lecanosticta</taxon>
    </lineage>
</organism>
<feature type="compositionally biased region" description="Low complexity" evidence="1">
    <location>
        <begin position="83"/>
        <end position="97"/>
    </location>
</feature>
<keyword evidence="3" id="KW-1185">Reference proteome</keyword>
<proteinExistence type="predicted"/>
<dbReference type="EMBL" id="CAVMBE010000066">
    <property type="protein sequence ID" value="CAK4032613.1"/>
    <property type="molecule type" value="Genomic_DNA"/>
</dbReference>
<evidence type="ECO:0000313" key="3">
    <source>
        <dbReference type="Proteomes" id="UP001296104"/>
    </source>
</evidence>
<dbReference type="Pfam" id="PF12223">
    <property type="entry name" value="DUF3602"/>
    <property type="match status" value="1"/>
</dbReference>
<feature type="region of interest" description="Disordered" evidence="1">
    <location>
        <begin position="23"/>
        <end position="109"/>
    </location>
</feature>
<gene>
    <name evidence="2" type="ORF">LECACI_7A007771</name>
</gene>
<evidence type="ECO:0000313" key="2">
    <source>
        <dbReference type="EMBL" id="CAK4032613.1"/>
    </source>
</evidence>
<sequence length="158" mass="16903">MSGRGGAGNILAIQQENARISADLEANQSAADSYNAPAPMRSEQQYAHSGRGGAGNYYSPKQLSETGQYRDTNIGEVADLSGRRGATASEATSTTRTYGRGGVGNYAYDASENQEKALRNKMQEDEEKQQKLKADIEAGVKETLAMPEKAKLPGGHPY</sequence>
<dbReference type="PANTHER" id="PTHR34693">
    <property type="entry name" value="PROTEIN PAR32"/>
    <property type="match status" value="1"/>
</dbReference>
<evidence type="ECO:0000256" key="1">
    <source>
        <dbReference type="SAM" id="MobiDB-lite"/>
    </source>
</evidence>
<dbReference type="PANTHER" id="PTHR34693:SF5">
    <property type="match status" value="1"/>
</dbReference>
<dbReference type="Proteomes" id="UP001296104">
    <property type="component" value="Unassembled WGS sequence"/>
</dbReference>
<name>A0AAI8Z557_9PEZI</name>
<feature type="compositionally biased region" description="Polar residues" evidence="1">
    <location>
        <begin position="59"/>
        <end position="71"/>
    </location>
</feature>
<dbReference type="InterPro" id="IPR022024">
    <property type="entry name" value="DUF3602"/>
</dbReference>
<accession>A0AAI8Z557</accession>
<dbReference type="AlphaFoldDB" id="A0AAI8Z557"/>
<protein>
    <submittedName>
        <fullName evidence="2">Uncharacterized protein</fullName>
    </submittedName>
</protein>
<comment type="caution">
    <text evidence="2">The sequence shown here is derived from an EMBL/GenBank/DDBJ whole genome shotgun (WGS) entry which is preliminary data.</text>
</comment>
<dbReference type="InterPro" id="IPR053203">
    <property type="entry name" value="Cisplatin_resist-associated"/>
</dbReference>